<dbReference type="PANTHER" id="PTHR18896">
    <property type="entry name" value="PHOSPHOLIPASE D"/>
    <property type="match status" value="1"/>
</dbReference>
<feature type="domain" description="PLD phosphodiesterase" evidence="7">
    <location>
        <begin position="338"/>
        <end position="365"/>
    </location>
</feature>
<feature type="compositionally biased region" description="Basic and acidic residues" evidence="6">
    <location>
        <begin position="40"/>
        <end position="49"/>
    </location>
</feature>
<evidence type="ECO:0000256" key="4">
    <source>
        <dbReference type="ARBA" id="ARBA00022963"/>
    </source>
</evidence>
<evidence type="ECO:0000256" key="6">
    <source>
        <dbReference type="SAM" id="MobiDB-lite"/>
    </source>
</evidence>
<name>A0AA43QPS8_9LECA</name>
<evidence type="ECO:0000256" key="1">
    <source>
        <dbReference type="ARBA" id="ARBA00012027"/>
    </source>
</evidence>
<evidence type="ECO:0000313" key="9">
    <source>
        <dbReference type="Proteomes" id="UP001161017"/>
    </source>
</evidence>
<reference evidence="8" key="1">
    <citation type="journal article" date="2023" name="Genome Biol. Evol.">
        <title>First Whole Genome Sequence and Flow Cytometry Genome Size Data for the Lichen-Forming Fungus Ramalina farinacea (Ascomycota).</title>
        <authorList>
            <person name="Llewellyn T."/>
            <person name="Mian S."/>
            <person name="Hill R."/>
            <person name="Leitch I.J."/>
            <person name="Gaya E."/>
        </authorList>
    </citation>
    <scope>NUCLEOTIDE SEQUENCE</scope>
    <source>
        <strain evidence="8">LIQ254RAFAR</strain>
    </source>
</reference>
<dbReference type="InterPro" id="IPR015679">
    <property type="entry name" value="PLipase_D_fam"/>
</dbReference>
<protein>
    <recommendedName>
        <fullName evidence="1">phospholipase D</fullName>
        <ecNumber evidence="1">3.1.4.4</ecNumber>
    </recommendedName>
</protein>
<comment type="caution">
    <text evidence="8">The sequence shown here is derived from an EMBL/GenBank/DDBJ whole genome shotgun (WGS) entry which is preliminary data.</text>
</comment>
<feature type="compositionally biased region" description="Polar residues" evidence="6">
    <location>
        <begin position="491"/>
        <end position="501"/>
    </location>
</feature>
<evidence type="ECO:0000313" key="8">
    <source>
        <dbReference type="EMBL" id="MDI1489489.1"/>
    </source>
</evidence>
<dbReference type="SUPFAM" id="SSF56024">
    <property type="entry name" value="Phospholipase D/nuclease"/>
    <property type="match status" value="2"/>
</dbReference>
<proteinExistence type="predicted"/>
<accession>A0AA43QPS8</accession>
<dbReference type="InterPro" id="IPR001736">
    <property type="entry name" value="PLipase_D/transphosphatidylase"/>
</dbReference>
<dbReference type="Pfam" id="PF00614">
    <property type="entry name" value="PLDc"/>
    <property type="match status" value="1"/>
</dbReference>
<evidence type="ECO:0000256" key="3">
    <source>
        <dbReference type="ARBA" id="ARBA00022801"/>
    </source>
</evidence>
<keyword evidence="9" id="KW-1185">Reference proteome</keyword>
<feature type="domain" description="PLD phosphodiesterase" evidence="7">
    <location>
        <begin position="883"/>
        <end position="910"/>
    </location>
</feature>
<feature type="compositionally biased region" description="Polar residues" evidence="6">
    <location>
        <begin position="106"/>
        <end position="120"/>
    </location>
</feature>
<dbReference type="GO" id="GO:0009395">
    <property type="term" value="P:phospholipid catabolic process"/>
    <property type="evidence" value="ECO:0007669"/>
    <property type="project" value="TreeGrafter"/>
</dbReference>
<dbReference type="Pfam" id="PF13091">
    <property type="entry name" value="PLDc_2"/>
    <property type="match status" value="1"/>
</dbReference>
<dbReference type="GO" id="GO:0004630">
    <property type="term" value="F:phospholipase D activity"/>
    <property type="evidence" value="ECO:0007669"/>
    <property type="project" value="UniProtKB-EC"/>
</dbReference>
<dbReference type="EC" id="3.1.4.4" evidence="1"/>
<evidence type="ECO:0000256" key="5">
    <source>
        <dbReference type="ARBA" id="ARBA00023098"/>
    </source>
</evidence>
<feature type="region of interest" description="Disordered" evidence="6">
    <location>
        <begin position="465"/>
        <end position="595"/>
    </location>
</feature>
<sequence length="1117" mass="125719">MSSNPGQRPLRDRDEDLAYGDYHDPTRNTGGDEDYEGEEGERGIIGDTYRKIRAKNRPQQDVASSQNDGAAASGLGSFLFNKLHGAVHDISSEINQRLNHPENKLSHTQNTAQSANATDSDTNHRYGSFAPQRTNNDVKWFVDGCGYMWAVSMALERATHSIWILDWWLSPELYLRRPPSRNEGYRLDRMLQAAAARGVKVNIIVYKEVTQALTRKYLTPTIPKYLHSLLSSHTDPISKSLTGLGLAATFASLEYLEKENPLMESPLTVSSSHTKHALEALHPNIAVFRHPDHLPDAQTLQSSFMSSLQNLSLTAKKAASLPVDALKAIYGMNEDVILYWAHHEKLCIVDGETAFMGGLDLCYGRWDTNQHPIADCHPSNLDDIVFPGQDYNNARIMDFQDVAHWQNNKLNRKDSSRMGWSDISISLSGPVVEDLRAHFVQRWNFIYNEKYDVRKDTRYSRLNVSQIAPSSMQQAPSQTSTSGYKPYRPSASYQPQEQTQDYRQYPPPPSRPQNSPGNPVFNQANVSNPAYEQGSSTFYSPDHSSDAHGHEPYYPPPPASREIGDVTASPGGQDTQGSGSHGDWNTSRGHEHQTLEEQARGLKISVLDKLEDERQHVRGQYPADSKHHGRLHGIAQNAGIPIQLVRSCTKWSHGVPTEHSIADAYISVIENSQHFVYIENQFFITATSDKQKPVTNKVGKAIVDRILRAARAGEKFKMIVIMPAVPAFAGDLRDDSSLGTRAIMEFQYNSINRGGYSIMECVANAGYNPMEYIRFYNLRNYDRLNVSKSMQEVEQRSGIDYAIASREHDQAVELPAETQGQPYPSSDNYKKYEQMTGQMSKEQDYYPGNWDSVSACYMAGGDDIRSVPWLDGDYSEIDAFVSEELYVHSKVLIADDRIVICGSANMNDRSQLGYHDSEIAVVIEDQNHIDSMMDGHPYRASRFAATLRRQLFRKHLGLLPSQDMEHPTQNFEPIGVPNTYDYHSPEDQLVTDPLANVFLNTWNSRAKANTDAFARVFHPVPHDSVRTWKDYESYYEHFFKSADKDAQEGEKKAPSKYMWGHVVAEEFAPGAQGVKQVKDVLSTIKGTLVEMPLSFLIEEDIAKEGVGLNAFTEEVYT</sequence>
<dbReference type="InterPro" id="IPR025202">
    <property type="entry name" value="PLD-like_dom"/>
</dbReference>
<dbReference type="EMBL" id="JAPUFD010000009">
    <property type="protein sequence ID" value="MDI1489489.1"/>
    <property type="molecule type" value="Genomic_DNA"/>
</dbReference>
<keyword evidence="3" id="KW-0378">Hydrolase</keyword>
<keyword evidence="2" id="KW-0677">Repeat</keyword>
<gene>
    <name evidence="8" type="ORF">OHK93_008768</name>
</gene>
<feature type="region of interest" description="Disordered" evidence="6">
    <location>
        <begin position="105"/>
        <end position="129"/>
    </location>
</feature>
<dbReference type="Proteomes" id="UP001161017">
    <property type="component" value="Unassembled WGS sequence"/>
</dbReference>
<dbReference type="CDD" id="cd09141">
    <property type="entry name" value="PLDc_vPLD1_2_yPLD_like_2"/>
    <property type="match status" value="1"/>
</dbReference>
<organism evidence="8 9">
    <name type="scientific">Ramalina farinacea</name>
    <dbReference type="NCBI Taxonomy" id="258253"/>
    <lineage>
        <taxon>Eukaryota</taxon>
        <taxon>Fungi</taxon>
        <taxon>Dikarya</taxon>
        <taxon>Ascomycota</taxon>
        <taxon>Pezizomycotina</taxon>
        <taxon>Lecanoromycetes</taxon>
        <taxon>OSLEUM clade</taxon>
        <taxon>Lecanoromycetidae</taxon>
        <taxon>Lecanorales</taxon>
        <taxon>Lecanorineae</taxon>
        <taxon>Ramalinaceae</taxon>
        <taxon>Ramalina</taxon>
    </lineage>
</organism>
<evidence type="ECO:0000259" key="7">
    <source>
        <dbReference type="PROSITE" id="PS50035"/>
    </source>
</evidence>
<feature type="compositionally biased region" description="Polar residues" evidence="6">
    <location>
        <begin position="520"/>
        <end position="539"/>
    </location>
</feature>
<keyword evidence="4" id="KW-0442">Lipid degradation</keyword>
<evidence type="ECO:0000256" key="2">
    <source>
        <dbReference type="ARBA" id="ARBA00022737"/>
    </source>
</evidence>
<feature type="compositionally biased region" description="Basic and acidic residues" evidence="6">
    <location>
        <begin position="9"/>
        <end position="26"/>
    </location>
</feature>
<dbReference type="PROSITE" id="PS50035">
    <property type="entry name" value="PLD"/>
    <property type="match status" value="2"/>
</dbReference>
<dbReference type="Gene3D" id="3.30.870.10">
    <property type="entry name" value="Endonuclease Chain A"/>
    <property type="match status" value="3"/>
</dbReference>
<keyword evidence="5" id="KW-0443">Lipid metabolism</keyword>
<dbReference type="AlphaFoldDB" id="A0AA43QPS8"/>
<feature type="compositionally biased region" description="Polar residues" evidence="6">
    <location>
        <begin position="465"/>
        <end position="483"/>
    </location>
</feature>
<feature type="compositionally biased region" description="Polar residues" evidence="6">
    <location>
        <begin position="570"/>
        <end position="587"/>
    </location>
</feature>
<feature type="region of interest" description="Disordered" evidence="6">
    <location>
        <begin position="1"/>
        <end position="49"/>
    </location>
</feature>
<dbReference type="PANTHER" id="PTHR18896:SF186">
    <property type="entry name" value="PHOSPHOLIPASE D"/>
    <property type="match status" value="1"/>
</dbReference>
<dbReference type="SMART" id="SM00155">
    <property type="entry name" value="PLDc"/>
    <property type="match status" value="2"/>
</dbReference>